<dbReference type="SUPFAM" id="SSF47384">
    <property type="entry name" value="Homodimeric domain of signal transducing histidine kinase"/>
    <property type="match status" value="1"/>
</dbReference>
<keyword evidence="9" id="KW-0805">Transcription regulation</keyword>
<evidence type="ECO:0000259" key="14">
    <source>
        <dbReference type="PROSITE" id="PS01124"/>
    </source>
</evidence>
<dbReference type="EC" id="2.7.13.3" evidence="2"/>
<evidence type="ECO:0000259" key="15">
    <source>
        <dbReference type="PROSITE" id="PS50109"/>
    </source>
</evidence>
<dbReference type="InterPro" id="IPR004358">
    <property type="entry name" value="Sig_transdc_His_kin-like_C"/>
</dbReference>
<dbReference type="EMBL" id="AWEY01000038">
    <property type="protein sequence ID" value="ERK38486.1"/>
    <property type="molecule type" value="Genomic_DNA"/>
</dbReference>
<evidence type="ECO:0000256" key="5">
    <source>
        <dbReference type="ARBA" id="ARBA00022741"/>
    </source>
</evidence>
<dbReference type="Pfam" id="PF12833">
    <property type="entry name" value="HTH_18"/>
    <property type="match status" value="1"/>
</dbReference>
<dbReference type="SUPFAM" id="SSF55874">
    <property type="entry name" value="ATPase domain of HSP90 chaperone/DNA topoisomerase II/histidine kinase"/>
    <property type="match status" value="1"/>
</dbReference>
<dbReference type="PANTHER" id="PTHR43547:SF2">
    <property type="entry name" value="HYBRID SIGNAL TRANSDUCTION HISTIDINE KINASE C"/>
    <property type="match status" value="1"/>
</dbReference>
<dbReference type="SMART" id="SM00388">
    <property type="entry name" value="HisKA"/>
    <property type="match status" value="1"/>
</dbReference>
<dbReference type="InterPro" id="IPR036890">
    <property type="entry name" value="HATPase_C_sf"/>
</dbReference>
<dbReference type="PROSITE" id="PS00041">
    <property type="entry name" value="HTH_ARAC_FAMILY_1"/>
    <property type="match status" value="1"/>
</dbReference>
<keyword evidence="13" id="KW-0812">Transmembrane</keyword>
<dbReference type="PROSITE" id="PS50109">
    <property type="entry name" value="HIS_KIN"/>
    <property type="match status" value="1"/>
</dbReference>
<dbReference type="Gene3D" id="1.10.10.60">
    <property type="entry name" value="Homeodomain-like"/>
    <property type="match status" value="2"/>
</dbReference>
<dbReference type="FunFam" id="3.30.565.10:FF:000037">
    <property type="entry name" value="Hybrid sensor histidine kinase/response regulator"/>
    <property type="match status" value="1"/>
</dbReference>
<dbReference type="Proteomes" id="UP000016648">
    <property type="component" value="Unassembled WGS sequence"/>
</dbReference>
<name>U2P2V1_9BACT</name>
<gene>
    <name evidence="17" type="ORF">HMPREF9135_1496</name>
</gene>
<dbReference type="InterPro" id="IPR018062">
    <property type="entry name" value="HTH_AraC-typ_CS"/>
</dbReference>
<keyword evidence="7" id="KW-0067">ATP-binding</keyword>
<accession>U2P2V1</accession>
<organism evidence="17 18">
    <name type="scientific">Segatella baroniae F0067</name>
    <dbReference type="NCBI Taxonomy" id="1115809"/>
    <lineage>
        <taxon>Bacteria</taxon>
        <taxon>Pseudomonadati</taxon>
        <taxon>Bacteroidota</taxon>
        <taxon>Bacteroidia</taxon>
        <taxon>Bacteroidales</taxon>
        <taxon>Prevotellaceae</taxon>
        <taxon>Segatella</taxon>
    </lineage>
</organism>
<dbReference type="InterPro" id="IPR013783">
    <property type="entry name" value="Ig-like_fold"/>
</dbReference>
<evidence type="ECO:0000256" key="2">
    <source>
        <dbReference type="ARBA" id="ARBA00012438"/>
    </source>
</evidence>
<dbReference type="PRINTS" id="PR00344">
    <property type="entry name" value="BCTRLSENSOR"/>
</dbReference>
<keyword evidence="11" id="KW-0804">Transcription</keyword>
<evidence type="ECO:0000256" key="8">
    <source>
        <dbReference type="ARBA" id="ARBA00023012"/>
    </source>
</evidence>
<dbReference type="Gene3D" id="2.60.40.10">
    <property type="entry name" value="Immunoglobulins"/>
    <property type="match status" value="1"/>
</dbReference>
<dbReference type="InterPro" id="IPR036097">
    <property type="entry name" value="HisK_dim/P_sf"/>
</dbReference>
<feature type="domain" description="HTH araC/xylS-type" evidence="14">
    <location>
        <begin position="1272"/>
        <end position="1371"/>
    </location>
</feature>
<dbReference type="CDD" id="cd00082">
    <property type="entry name" value="HisKA"/>
    <property type="match status" value="1"/>
</dbReference>
<keyword evidence="6" id="KW-0418">Kinase</keyword>
<keyword evidence="13" id="KW-1133">Transmembrane helix</keyword>
<comment type="catalytic activity">
    <reaction evidence="1">
        <text>ATP + protein L-histidine = ADP + protein N-phospho-L-histidine.</text>
        <dbReference type="EC" id="2.7.13.3"/>
    </reaction>
</comment>
<dbReference type="InterPro" id="IPR005467">
    <property type="entry name" value="His_kinase_dom"/>
</dbReference>
<feature type="transmembrane region" description="Helical" evidence="13">
    <location>
        <begin position="34"/>
        <end position="51"/>
    </location>
</feature>
<dbReference type="Pfam" id="PF07495">
    <property type="entry name" value="Y_Y_Y"/>
    <property type="match status" value="1"/>
</dbReference>
<keyword evidence="13" id="KW-0472">Membrane</keyword>
<dbReference type="InterPro" id="IPR001789">
    <property type="entry name" value="Sig_transdc_resp-reg_receiver"/>
</dbReference>
<sequence length="1375" mass="154655">MRFAMVYRNRRAENSLTLYQLIPEELKLMKRRQFTFLYLLFHAVVCMALPVQNKVAFHRLGTHDGLSNAQVNCILKDRTGYLWFGTQSGLNRFDGFRFKTFLSKANDRTSLPNNLVEEIQEDAPGNLWIRTVIGYCIYSPQTETFETALPDWMKKHGMQGVPDKVFIDAEKNMWLAVNGRGLYFYDVKRGQAFLFARRGSGKSALNCDVITHISPYGRQVLVSLNDGRLACLDGHSHRIVWRNGEIFRRNGGAKKDYKAQVDGMGNIWYTFSGKTICRSRRQHRWFDSASEFLRSEGCRLPLTDFVVKAIASDRKNVVWIATDHHGLVQADFGNRVFTSYQFDPLDALSLPDNTIQSLYVDRQNALWLGGYKNGLAYCSPTASKFSTVPLGDVCTIVEDANGTYWCGTNDRGIVAYHPATGSIRRFGMAETHLGSDVVVSSVADRDGSLWFGSFNGGLAHYKQGVFKTYRAGDGSGLASDNIWSLAVEESTGRLVVATLGGGLQLLDRESGRFTTFNTRNSKLPTDYLSSLSFDINGNLVIGNATDFSVMNMDNHRVATYSGTRSGQVFVSSSVNQVYADSRGLIWNATASGVTVYDPRTDQLETLDLSAGLLGAMACSVVEDLAHGMWIASDHGVSHVTVAREDGQWSFFVTSYSDIDGLQSRQFNLRAICLAANGNIIVGGQDGINIIPPQKAMTMKRQPRALFSGLMLFDHVLSVGEAYRGRIVLKEALTDGSELTLTAKENAFTILLAGDEVMIPEKSRFLYRLKGFSDKWLMTQVGQPSVTFTNLGAKTYTLEVKVVNRDGRMSDRVSRLTIKVDPPFYLSNWAFGAYFLLVLGALYLAKWLVERRQRAKYHLEQVEFEAAQKHRLDELKLNFFTNVSHELRTPLTLIISPLEDLLRKETDSERHGKLQLIHRNALRLLDMVNEILDFRKADKQQQRLHLLSGNIVEFVKNICSGFRELAGRRISLTFHSSVKTLVMRFDEDKVRKVMNNLLSNAFKFTDDDGRVDVSLRVITRQTGDTSSPDMLEIRVSDTGVGINDEDKRHIFDRFYQAEHTRETPYGGTGIGLNLVKSFVELHGGQVSVADNPGGGTVFVVMIPMRQEDTAVTTTTPSPADGAPQQRYDVLVVDDSEDFRQFMTGVLADKYAVRVAVNGKDALRQIARKKPDVILSDVMMPEMDGKELCHQVKADPSTRDIPFVLLTARVAREQEIEGMELGADDYITKPFNLDLLHLRIANLIKWRDGGSHSSKIQPKIRQEEITSLDEKLVQNATNYVEKNLANSDISVETMSSELGMSRVQLYKKLVAITGTTPSEFIRLIRLKHAEQLLRQSQLSVSEVAYRVGFNSPRYFSKYFIDMYGLTPSQYKRKYERE</sequence>
<dbReference type="SUPFAM" id="SSF52172">
    <property type="entry name" value="CheY-like"/>
    <property type="match status" value="1"/>
</dbReference>
<dbReference type="PROSITE" id="PS50110">
    <property type="entry name" value="RESPONSE_REGULATORY"/>
    <property type="match status" value="1"/>
</dbReference>
<protein>
    <recommendedName>
        <fullName evidence="2">histidine kinase</fullName>
        <ecNumber evidence="2">2.7.13.3</ecNumber>
    </recommendedName>
</protein>
<dbReference type="Gene3D" id="1.10.287.130">
    <property type="match status" value="1"/>
</dbReference>
<keyword evidence="8" id="KW-0902">Two-component regulatory system</keyword>
<feature type="domain" description="Response regulatory" evidence="16">
    <location>
        <begin position="1127"/>
        <end position="1242"/>
    </location>
</feature>
<dbReference type="PROSITE" id="PS01124">
    <property type="entry name" value="HTH_ARAC_FAMILY_2"/>
    <property type="match status" value="1"/>
</dbReference>
<evidence type="ECO:0000256" key="11">
    <source>
        <dbReference type="ARBA" id="ARBA00023163"/>
    </source>
</evidence>
<dbReference type="InterPro" id="IPR011110">
    <property type="entry name" value="Reg_prop"/>
</dbReference>
<dbReference type="SUPFAM" id="SSF46689">
    <property type="entry name" value="Homeodomain-like"/>
    <property type="match status" value="1"/>
</dbReference>
<evidence type="ECO:0000256" key="4">
    <source>
        <dbReference type="ARBA" id="ARBA00022679"/>
    </source>
</evidence>
<evidence type="ECO:0000256" key="12">
    <source>
        <dbReference type="PROSITE-ProRule" id="PRU00169"/>
    </source>
</evidence>
<reference evidence="17 18" key="1">
    <citation type="submission" date="2013-08" db="EMBL/GenBank/DDBJ databases">
        <authorList>
            <person name="Durkin A.S."/>
            <person name="Haft D.R."/>
            <person name="McCorrison J."/>
            <person name="Torralba M."/>
            <person name="Gillis M."/>
            <person name="Haft D.H."/>
            <person name="Methe B."/>
            <person name="Sutton G."/>
            <person name="Nelson K.E."/>
        </authorList>
    </citation>
    <scope>NUCLEOTIDE SEQUENCE [LARGE SCALE GENOMIC DNA]</scope>
    <source>
        <strain evidence="17 18">F0067</strain>
    </source>
</reference>
<dbReference type="Pfam" id="PF00512">
    <property type="entry name" value="HisKA"/>
    <property type="match status" value="1"/>
</dbReference>
<dbReference type="InterPro" id="IPR018060">
    <property type="entry name" value="HTH_AraC"/>
</dbReference>
<dbReference type="InterPro" id="IPR003594">
    <property type="entry name" value="HATPase_dom"/>
</dbReference>
<dbReference type="SMART" id="SM00342">
    <property type="entry name" value="HTH_ARAC"/>
    <property type="match status" value="1"/>
</dbReference>
<dbReference type="Pfam" id="PF02518">
    <property type="entry name" value="HATPase_c"/>
    <property type="match status" value="1"/>
</dbReference>
<keyword evidence="4" id="KW-0808">Transferase</keyword>
<dbReference type="InterPro" id="IPR015943">
    <property type="entry name" value="WD40/YVTN_repeat-like_dom_sf"/>
</dbReference>
<evidence type="ECO:0000256" key="3">
    <source>
        <dbReference type="ARBA" id="ARBA00022553"/>
    </source>
</evidence>
<dbReference type="GO" id="GO:0003700">
    <property type="term" value="F:DNA-binding transcription factor activity"/>
    <property type="evidence" value="ECO:0007669"/>
    <property type="project" value="InterPro"/>
</dbReference>
<dbReference type="Gene3D" id="2.130.10.10">
    <property type="entry name" value="YVTN repeat-like/Quinoprotein amine dehydrogenase"/>
    <property type="match status" value="2"/>
</dbReference>
<dbReference type="GO" id="GO:0000155">
    <property type="term" value="F:phosphorelay sensor kinase activity"/>
    <property type="evidence" value="ECO:0007669"/>
    <property type="project" value="InterPro"/>
</dbReference>
<dbReference type="SMART" id="SM00448">
    <property type="entry name" value="REC"/>
    <property type="match status" value="1"/>
</dbReference>
<evidence type="ECO:0000256" key="7">
    <source>
        <dbReference type="ARBA" id="ARBA00022840"/>
    </source>
</evidence>
<dbReference type="InterPro" id="IPR003661">
    <property type="entry name" value="HisK_dim/P_dom"/>
</dbReference>
<dbReference type="SUPFAM" id="SSF63829">
    <property type="entry name" value="Calcium-dependent phosphotriesterase"/>
    <property type="match status" value="3"/>
</dbReference>
<dbReference type="FunFam" id="1.10.287.130:FF:000045">
    <property type="entry name" value="Two-component system sensor histidine kinase/response regulator"/>
    <property type="match status" value="1"/>
</dbReference>
<dbReference type="Pfam" id="PF00072">
    <property type="entry name" value="Response_reg"/>
    <property type="match status" value="1"/>
</dbReference>
<keyword evidence="18" id="KW-1185">Reference proteome</keyword>
<evidence type="ECO:0000256" key="10">
    <source>
        <dbReference type="ARBA" id="ARBA00023125"/>
    </source>
</evidence>
<evidence type="ECO:0000313" key="17">
    <source>
        <dbReference type="EMBL" id="ERK38486.1"/>
    </source>
</evidence>
<dbReference type="InterPro" id="IPR011123">
    <property type="entry name" value="Y_Y_Y"/>
</dbReference>
<dbReference type="Gene3D" id="3.30.565.10">
    <property type="entry name" value="Histidine kinase-like ATPase, C-terminal domain"/>
    <property type="match status" value="1"/>
</dbReference>
<evidence type="ECO:0000256" key="9">
    <source>
        <dbReference type="ARBA" id="ARBA00023015"/>
    </source>
</evidence>
<dbReference type="Gene3D" id="3.40.50.2300">
    <property type="match status" value="1"/>
</dbReference>
<dbReference type="InterPro" id="IPR011006">
    <property type="entry name" value="CheY-like_superfamily"/>
</dbReference>
<dbReference type="InterPro" id="IPR009057">
    <property type="entry name" value="Homeodomain-like_sf"/>
</dbReference>
<evidence type="ECO:0000313" key="18">
    <source>
        <dbReference type="Proteomes" id="UP000016648"/>
    </source>
</evidence>
<feature type="modified residue" description="4-aspartylphosphate" evidence="12">
    <location>
        <position position="1175"/>
    </location>
</feature>
<dbReference type="PANTHER" id="PTHR43547">
    <property type="entry name" value="TWO-COMPONENT HISTIDINE KINASE"/>
    <property type="match status" value="1"/>
</dbReference>
<evidence type="ECO:0000256" key="1">
    <source>
        <dbReference type="ARBA" id="ARBA00000085"/>
    </source>
</evidence>
<dbReference type="PATRIC" id="fig|1115809.3.peg.2269"/>
<comment type="caution">
    <text evidence="17">The sequence shown here is derived from an EMBL/GenBank/DDBJ whole genome shotgun (WGS) entry which is preliminary data.</text>
</comment>
<keyword evidence="5" id="KW-0547">Nucleotide-binding</keyword>
<keyword evidence="10" id="KW-0238">DNA-binding</keyword>
<dbReference type="Pfam" id="PF07494">
    <property type="entry name" value="Reg_prop"/>
    <property type="match status" value="2"/>
</dbReference>
<proteinExistence type="predicted"/>
<dbReference type="SMART" id="SM00387">
    <property type="entry name" value="HATPase_c"/>
    <property type="match status" value="1"/>
</dbReference>
<keyword evidence="3 12" id="KW-0597">Phosphoprotein</keyword>
<dbReference type="GO" id="GO:0043565">
    <property type="term" value="F:sequence-specific DNA binding"/>
    <property type="evidence" value="ECO:0007669"/>
    <property type="project" value="InterPro"/>
</dbReference>
<dbReference type="GO" id="GO:0005524">
    <property type="term" value="F:ATP binding"/>
    <property type="evidence" value="ECO:0007669"/>
    <property type="project" value="UniProtKB-KW"/>
</dbReference>
<evidence type="ECO:0000259" key="16">
    <source>
        <dbReference type="PROSITE" id="PS50110"/>
    </source>
</evidence>
<feature type="domain" description="Histidine kinase" evidence="15">
    <location>
        <begin position="881"/>
        <end position="1105"/>
    </location>
</feature>
<evidence type="ECO:0000256" key="13">
    <source>
        <dbReference type="SAM" id="Phobius"/>
    </source>
</evidence>
<evidence type="ECO:0000256" key="6">
    <source>
        <dbReference type="ARBA" id="ARBA00022777"/>
    </source>
</evidence>